<dbReference type="Pfam" id="PF01817">
    <property type="entry name" value="CM_2"/>
    <property type="match status" value="1"/>
</dbReference>
<dbReference type="PROSITE" id="PS51168">
    <property type="entry name" value="CHORISMATE_MUT_2"/>
    <property type="match status" value="1"/>
</dbReference>
<accession>A0A2S6MUQ4</accession>
<dbReference type="EC" id="5.4.99.5" evidence="1"/>
<dbReference type="GO" id="GO:0046417">
    <property type="term" value="P:chorismate metabolic process"/>
    <property type="evidence" value="ECO:0007669"/>
    <property type="project" value="InterPro"/>
</dbReference>
<evidence type="ECO:0000259" key="3">
    <source>
        <dbReference type="PROSITE" id="PS51168"/>
    </source>
</evidence>
<feature type="domain" description="Chorismate mutase" evidence="3">
    <location>
        <begin position="30"/>
        <end position="117"/>
    </location>
</feature>
<evidence type="ECO:0000313" key="4">
    <source>
        <dbReference type="EMBL" id="PPQ26096.1"/>
    </source>
</evidence>
<feature type="compositionally biased region" description="Basic and acidic residues" evidence="2">
    <location>
        <begin position="22"/>
        <end position="31"/>
    </location>
</feature>
<dbReference type="InterPro" id="IPR036979">
    <property type="entry name" value="CM_dom_sf"/>
</dbReference>
<reference evidence="4 5" key="1">
    <citation type="journal article" date="2018" name="Arch. Microbiol.">
        <title>New insights into the metabolic potential of the phototrophic purple bacterium Rhodopila globiformis DSM 161(T) from its draft genome sequence and evidence for a vanadium-dependent nitrogenase.</title>
        <authorList>
            <person name="Imhoff J.F."/>
            <person name="Rahn T."/>
            <person name="Kunzel S."/>
            <person name="Neulinger S.C."/>
        </authorList>
    </citation>
    <scope>NUCLEOTIDE SEQUENCE [LARGE SCALE GENOMIC DNA]</scope>
    <source>
        <strain evidence="4 5">DSM 161</strain>
    </source>
</reference>
<dbReference type="Gene3D" id="1.20.59.10">
    <property type="entry name" value="Chorismate mutase"/>
    <property type="match status" value="1"/>
</dbReference>
<dbReference type="SUPFAM" id="SSF48600">
    <property type="entry name" value="Chorismate mutase II"/>
    <property type="match status" value="1"/>
</dbReference>
<dbReference type="RefSeq" id="WP_104523166.1">
    <property type="nucleotide sequence ID" value="NZ_NHRY01000274.1"/>
</dbReference>
<sequence length="305" mass="32690">MSNSVSPIADSTSAAAPAAPGQDERPSQDDWRSGGLAVLRAELDRIDNQIHDLLMRRAEVVEHVARSGKPAAFRPGREASIIRRLLQRHRGALPPASLVRIWRELLAGTTSMQGGLSLAVCDPDHGATLTQLAREHFGSLTPLRAYGTAAQALADVSQGVASVAVLPFPSDRDTWWVSLLHREPRLHIIARLPFWNRRPDGAPMAQALVVASTPPDASGNDRSFLGLECDSDISRTRLSGELLAADLKPEIMVVLRQHGASVSNVLIEVEGYLTDNDPRLGRLGSVLRRPIVAGSYASPLGGAAG</sequence>
<organism evidence="4 5">
    <name type="scientific">Rhodopila globiformis</name>
    <name type="common">Rhodopseudomonas globiformis</name>
    <dbReference type="NCBI Taxonomy" id="1071"/>
    <lineage>
        <taxon>Bacteria</taxon>
        <taxon>Pseudomonadati</taxon>
        <taxon>Pseudomonadota</taxon>
        <taxon>Alphaproteobacteria</taxon>
        <taxon>Acetobacterales</taxon>
        <taxon>Acetobacteraceae</taxon>
        <taxon>Rhodopila</taxon>
    </lineage>
</organism>
<evidence type="ECO:0000313" key="5">
    <source>
        <dbReference type="Proteomes" id="UP000239724"/>
    </source>
</evidence>
<dbReference type="Proteomes" id="UP000239724">
    <property type="component" value="Unassembled WGS sequence"/>
</dbReference>
<protein>
    <recommendedName>
        <fullName evidence="1">chorismate mutase</fullName>
        <ecNumber evidence="1">5.4.99.5</ecNumber>
    </recommendedName>
</protein>
<evidence type="ECO:0000256" key="1">
    <source>
        <dbReference type="ARBA" id="ARBA00012404"/>
    </source>
</evidence>
<name>A0A2S6MUQ4_RHOGL</name>
<evidence type="ECO:0000256" key="2">
    <source>
        <dbReference type="SAM" id="MobiDB-lite"/>
    </source>
</evidence>
<dbReference type="AlphaFoldDB" id="A0A2S6MUQ4"/>
<comment type="caution">
    <text evidence="4">The sequence shown here is derived from an EMBL/GenBank/DDBJ whole genome shotgun (WGS) entry which is preliminary data.</text>
</comment>
<keyword evidence="5" id="KW-1185">Reference proteome</keyword>
<dbReference type="SMART" id="SM00830">
    <property type="entry name" value="CM_2"/>
    <property type="match status" value="1"/>
</dbReference>
<dbReference type="InterPro" id="IPR036263">
    <property type="entry name" value="Chorismate_II_sf"/>
</dbReference>
<feature type="compositionally biased region" description="Low complexity" evidence="2">
    <location>
        <begin position="1"/>
        <end position="20"/>
    </location>
</feature>
<gene>
    <name evidence="4" type="ORF">CCS01_31270</name>
</gene>
<proteinExistence type="predicted"/>
<dbReference type="EMBL" id="NHRY01000274">
    <property type="protein sequence ID" value="PPQ26096.1"/>
    <property type="molecule type" value="Genomic_DNA"/>
</dbReference>
<dbReference type="InterPro" id="IPR002701">
    <property type="entry name" value="CM_II_prokaryot"/>
</dbReference>
<dbReference type="GO" id="GO:0004106">
    <property type="term" value="F:chorismate mutase activity"/>
    <property type="evidence" value="ECO:0007669"/>
    <property type="project" value="UniProtKB-EC"/>
</dbReference>
<dbReference type="OrthoDB" id="7268348at2"/>
<feature type="region of interest" description="Disordered" evidence="2">
    <location>
        <begin position="1"/>
        <end position="31"/>
    </location>
</feature>